<name>A0AAV7WVU4_PLEWA</name>
<organism evidence="2 3">
    <name type="scientific">Pleurodeles waltl</name>
    <name type="common">Iberian ribbed newt</name>
    <dbReference type="NCBI Taxonomy" id="8319"/>
    <lineage>
        <taxon>Eukaryota</taxon>
        <taxon>Metazoa</taxon>
        <taxon>Chordata</taxon>
        <taxon>Craniata</taxon>
        <taxon>Vertebrata</taxon>
        <taxon>Euteleostomi</taxon>
        <taxon>Amphibia</taxon>
        <taxon>Batrachia</taxon>
        <taxon>Caudata</taxon>
        <taxon>Salamandroidea</taxon>
        <taxon>Salamandridae</taxon>
        <taxon>Pleurodelinae</taxon>
        <taxon>Pleurodeles</taxon>
    </lineage>
</organism>
<evidence type="ECO:0000256" key="1">
    <source>
        <dbReference type="SAM" id="MobiDB-lite"/>
    </source>
</evidence>
<accession>A0AAV7WVU4</accession>
<gene>
    <name evidence="2" type="ORF">NDU88_005836</name>
</gene>
<feature type="region of interest" description="Disordered" evidence="1">
    <location>
        <begin position="92"/>
        <end position="111"/>
    </location>
</feature>
<dbReference type="Proteomes" id="UP001066276">
    <property type="component" value="Chromosome 1_1"/>
</dbReference>
<evidence type="ECO:0000313" key="2">
    <source>
        <dbReference type="EMBL" id="KAJ1218253.1"/>
    </source>
</evidence>
<protein>
    <submittedName>
        <fullName evidence="2">Uncharacterized protein</fullName>
    </submittedName>
</protein>
<reference evidence="2" key="1">
    <citation type="journal article" date="2022" name="bioRxiv">
        <title>Sequencing and chromosome-scale assembly of the giantPleurodeles waltlgenome.</title>
        <authorList>
            <person name="Brown T."/>
            <person name="Elewa A."/>
            <person name="Iarovenko S."/>
            <person name="Subramanian E."/>
            <person name="Araus A.J."/>
            <person name="Petzold A."/>
            <person name="Susuki M."/>
            <person name="Suzuki K.-i.T."/>
            <person name="Hayashi T."/>
            <person name="Toyoda A."/>
            <person name="Oliveira C."/>
            <person name="Osipova E."/>
            <person name="Leigh N.D."/>
            <person name="Simon A."/>
            <person name="Yun M.H."/>
        </authorList>
    </citation>
    <scope>NUCLEOTIDE SEQUENCE</scope>
    <source>
        <strain evidence="2">20211129_DDA</strain>
        <tissue evidence="2">Liver</tissue>
    </source>
</reference>
<dbReference type="AlphaFoldDB" id="A0AAV7WVU4"/>
<sequence length="111" mass="12767">MQHYAWAFFLKNAREIFNQPGRSELGQTLIAMMEENCESQKSFLHKYGDPKFFKKVQSKVLQGLAKLWYAVRRVTNLSCYSKHAPVWVSPGSPEWTKDDLATPLKEAGLSE</sequence>
<comment type="caution">
    <text evidence="2">The sequence shown here is derived from an EMBL/GenBank/DDBJ whole genome shotgun (WGS) entry which is preliminary data.</text>
</comment>
<evidence type="ECO:0000313" key="3">
    <source>
        <dbReference type="Proteomes" id="UP001066276"/>
    </source>
</evidence>
<keyword evidence="3" id="KW-1185">Reference proteome</keyword>
<proteinExistence type="predicted"/>
<dbReference type="EMBL" id="JANPWB010000001">
    <property type="protein sequence ID" value="KAJ1218253.1"/>
    <property type="molecule type" value="Genomic_DNA"/>
</dbReference>